<evidence type="ECO:0000256" key="4">
    <source>
        <dbReference type="ARBA" id="ARBA00023159"/>
    </source>
</evidence>
<dbReference type="GO" id="GO:0003700">
    <property type="term" value="F:DNA-binding transcription factor activity"/>
    <property type="evidence" value="ECO:0007669"/>
    <property type="project" value="InterPro"/>
</dbReference>
<gene>
    <name evidence="7" type="ORF">AVDCRST_MAG41-3337</name>
</gene>
<organism evidence="7">
    <name type="scientific">uncultured Mycobacteriales bacterium</name>
    <dbReference type="NCBI Taxonomy" id="581187"/>
    <lineage>
        <taxon>Bacteria</taxon>
        <taxon>Bacillati</taxon>
        <taxon>Actinomycetota</taxon>
        <taxon>Actinomycetes</taxon>
        <taxon>Mycobacteriales</taxon>
        <taxon>environmental samples</taxon>
    </lineage>
</organism>
<dbReference type="SUPFAM" id="SSF46785">
    <property type="entry name" value="Winged helix' DNA-binding domain"/>
    <property type="match status" value="1"/>
</dbReference>
<dbReference type="InterPro" id="IPR000847">
    <property type="entry name" value="LysR_HTH_N"/>
</dbReference>
<dbReference type="Gene3D" id="1.10.10.10">
    <property type="entry name" value="Winged helix-like DNA-binding domain superfamily/Winged helix DNA-binding domain"/>
    <property type="match status" value="1"/>
</dbReference>
<dbReference type="EMBL" id="CADCTP010000308">
    <property type="protein sequence ID" value="CAA9278342.1"/>
    <property type="molecule type" value="Genomic_DNA"/>
</dbReference>
<evidence type="ECO:0000256" key="2">
    <source>
        <dbReference type="ARBA" id="ARBA00023015"/>
    </source>
</evidence>
<dbReference type="SUPFAM" id="SSF53850">
    <property type="entry name" value="Periplasmic binding protein-like II"/>
    <property type="match status" value="1"/>
</dbReference>
<keyword evidence="2" id="KW-0805">Transcription regulation</keyword>
<dbReference type="PANTHER" id="PTHR30346">
    <property type="entry name" value="TRANSCRIPTIONAL DUAL REGULATOR HCAR-RELATED"/>
    <property type="match status" value="1"/>
</dbReference>
<dbReference type="GO" id="GO:0032993">
    <property type="term" value="C:protein-DNA complex"/>
    <property type="evidence" value="ECO:0007669"/>
    <property type="project" value="TreeGrafter"/>
</dbReference>
<dbReference type="GO" id="GO:0003677">
    <property type="term" value="F:DNA binding"/>
    <property type="evidence" value="ECO:0007669"/>
    <property type="project" value="UniProtKB-KW"/>
</dbReference>
<evidence type="ECO:0000256" key="3">
    <source>
        <dbReference type="ARBA" id="ARBA00023125"/>
    </source>
</evidence>
<dbReference type="Pfam" id="PF03466">
    <property type="entry name" value="LysR_substrate"/>
    <property type="match status" value="1"/>
</dbReference>
<feature type="domain" description="HTH lysR-type" evidence="6">
    <location>
        <begin position="96"/>
        <end position="143"/>
    </location>
</feature>
<dbReference type="PROSITE" id="PS50931">
    <property type="entry name" value="HTH_LYSR"/>
    <property type="match status" value="1"/>
</dbReference>
<evidence type="ECO:0000256" key="5">
    <source>
        <dbReference type="ARBA" id="ARBA00023163"/>
    </source>
</evidence>
<evidence type="ECO:0000259" key="6">
    <source>
        <dbReference type="PROSITE" id="PS50931"/>
    </source>
</evidence>
<protein>
    <recommendedName>
        <fullName evidence="6">HTH lysR-type domain-containing protein</fullName>
    </recommendedName>
</protein>
<reference evidence="7" key="1">
    <citation type="submission" date="2020-02" db="EMBL/GenBank/DDBJ databases">
        <authorList>
            <person name="Meier V. D."/>
        </authorList>
    </citation>
    <scope>NUCLEOTIDE SEQUENCE</scope>
    <source>
        <strain evidence="7">AVDCRST_MAG41</strain>
    </source>
</reference>
<dbReference type="Pfam" id="PF00126">
    <property type="entry name" value="HTH_1"/>
    <property type="match status" value="1"/>
</dbReference>
<comment type="similarity">
    <text evidence="1">Belongs to the LysR transcriptional regulatory family.</text>
</comment>
<accession>A0A6J4JIS9</accession>
<dbReference type="PANTHER" id="PTHR30346:SF29">
    <property type="entry name" value="LYSR SUBSTRATE-BINDING"/>
    <property type="match status" value="1"/>
</dbReference>
<keyword evidence="3" id="KW-0238">DNA-binding</keyword>
<dbReference type="AlphaFoldDB" id="A0A6J4JIS9"/>
<dbReference type="Gene3D" id="3.40.190.290">
    <property type="match status" value="1"/>
</dbReference>
<dbReference type="InterPro" id="IPR005119">
    <property type="entry name" value="LysR_subst-bd"/>
</dbReference>
<keyword evidence="4" id="KW-0010">Activator</keyword>
<evidence type="ECO:0000256" key="1">
    <source>
        <dbReference type="ARBA" id="ARBA00009437"/>
    </source>
</evidence>
<name>A0A6J4JIS9_9ACTN</name>
<keyword evidence="5" id="KW-0804">Transcription</keyword>
<sequence>METADLRLLLATADGTDCSTLARMLGVGEATVRRRLRLMAAPSAGWLRQVAKGYQVTDCGQAVLGPAGQAVSALDHIARSLGVEEVSVPHVELVTTVAATGSIAAAARHLRLPQSSVSAKLTRVEQRWRTTLFVRTPAGVVPTPALHGLLPTMRLLEEVLGRLRSGPGDATGAPAVPAGLTLVGEFGFTGLLDTLAAEGLVDVRQHVIEIPGRTWTRAMIDADVCFYADLPLAALPVPAGRRTVAAFHDPAYVLLPPEVGAGRTTISMAELADQDWITGAVGSRNHAAVQALCQAAGFEPRVRFTALNGATGKQILRTHKAVALTGAALNPDLTLHAVRLAGDVVVKMTVGWRDGSTATSTAHRIARWLGQSQVSRLARIRPDLLAEMRAEPHRWPQLRDTSD</sequence>
<dbReference type="InterPro" id="IPR036390">
    <property type="entry name" value="WH_DNA-bd_sf"/>
</dbReference>
<proteinExistence type="inferred from homology"/>
<dbReference type="InterPro" id="IPR036388">
    <property type="entry name" value="WH-like_DNA-bd_sf"/>
</dbReference>
<evidence type="ECO:0000313" key="7">
    <source>
        <dbReference type="EMBL" id="CAA9278342.1"/>
    </source>
</evidence>